<evidence type="ECO:0000256" key="9">
    <source>
        <dbReference type="ARBA" id="ARBA00022840"/>
    </source>
</evidence>
<evidence type="ECO:0000256" key="10">
    <source>
        <dbReference type="ARBA" id="ARBA00022989"/>
    </source>
</evidence>
<dbReference type="RefSeq" id="WP_244752506.1">
    <property type="nucleotide sequence ID" value="NZ_CP095074.1"/>
</dbReference>
<keyword evidence="4" id="KW-1003">Cell membrane</keyword>
<evidence type="ECO:0000256" key="5">
    <source>
        <dbReference type="ARBA" id="ARBA00022679"/>
    </source>
</evidence>
<evidence type="ECO:0000256" key="8">
    <source>
        <dbReference type="ARBA" id="ARBA00022777"/>
    </source>
</evidence>
<sequence length="325" mass="38339">MKLFLRSHSALGLTVIAQGVFTWIYLWFLGFQGWEHVLYVILMQGLFIFGYLSYRWMEEYKLYNWIESEEDGTRVIPSLGNSFFSKALQQRIRAGKEAADRKIIESEAAVKERATFMNQWVHQMKTPISVIQLMIKDYDDPVFQDIRKEIFRLEEGLKTVLYSSRLSLFEKDYFIESFAIQPFMQNLIKENKRLFFQFGVYPNIVMEQEELSITSDQKWLKFVIEQLLSNAVKYSTEKSDKLDIKVEKQSDHVRLTITDHGIGIPDQDRRRVFEPYFTGVNGRKYHESTGMGLYLVKEILSKLSHEFSMETKVDEGTSFCIYFEV</sequence>
<dbReference type="Proteomes" id="UP000831880">
    <property type="component" value="Chromosome"/>
</dbReference>
<dbReference type="PANTHER" id="PTHR45453">
    <property type="entry name" value="PHOSPHATE REGULON SENSOR PROTEIN PHOR"/>
    <property type="match status" value="1"/>
</dbReference>
<evidence type="ECO:0000256" key="4">
    <source>
        <dbReference type="ARBA" id="ARBA00022475"/>
    </source>
</evidence>
<evidence type="ECO:0000256" key="6">
    <source>
        <dbReference type="ARBA" id="ARBA00022692"/>
    </source>
</evidence>
<dbReference type="GO" id="GO:0016301">
    <property type="term" value="F:kinase activity"/>
    <property type="evidence" value="ECO:0007669"/>
    <property type="project" value="UniProtKB-KW"/>
</dbReference>
<dbReference type="PROSITE" id="PS50109">
    <property type="entry name" value="HIS_KIN"/>
    <property type="match status" value="1"/>
</dbReference>
<dbReference type="Pfam" id="PF02518">
    <property type="entry name" value="HATPase_c"/>
    <property type="match status" value="1"/>
</dbReference>
<dbReference type="InterPro" id="IPR036890">
    <property type="entry name" value="HATPase_C_sf"/>
</dbReference>
<dbReference type="Gene3D" id="3.30.565.10">
    <property type="entry name" value="Histidine kinase-like ATPase, C-terminal domain"/>
    <property type="match status" value="1"/>
</dbReference>
<dbReference type="SMART" id="SM00387">
    <property type="entry name" value="HATPase_c"/>
    <property type="match status" value="1"/>
</dbReference>
<keyword evidence="5" id="KW-0808">Transferase</keyword>
<evidence type="ECO:0000256" key="7">
    <source>
        <dbReference type="ARBA" id="ARBA00022741"/>
    </source>
</evidence>
<dbReference type="InterPro" id="IPR004358">
    <property type="entry name" value="Sig_transdc_His_kin-like_C"/>
</dbReference>
<feature type="domain" description="Histidine kinase" evidence="14">
    <location>
        <begin position="119"/>
        <end position="325"/>
    </location>
</feature>
<evidence type="ECO:0000256" key="12">
    <source>
        <dbReference type="ARBA" id="ARBA00023136"/>
    </source>
</evidence>
<evidence type="ECO:0000256" key="11">
    <source>
        <dbReference type="ARBA" id="ARBA00023012"/>
    </source>
</evidence>
<evidence type="ECO:0000256" key="2">
    <source>
        <dbReference type="ARBA" id="ARBA00004651"/>
    </source>
</evidence>
<comment type="catalytic activity">
    <reaction evidence="1">
        <text>ATP + protein L-histidine = ADP + protein N-phospho-L-histidine.</text>
        <dbReference type="EC" id="2.7.13.3"/>
    </reaction>
</comment>
<keyword evidence="16" id="KW-1185">Reference proteome</keyword>
<dbReference type="PRINTS" id="PR00344">
    <property type="entry name" value="BCTRLSENSOR"/>
</dbReference>
<dbReference type="SUPFAM" id="SSF55874">
    <property type="entry name" value="ATPase domain of HSP90 chaperone/DNA topoisomerase II/histidine kinase"/>
    <property type="match status" value="1"/>
</dbReference>
<comment type="subcellular location">
    <subcellularLocation>
        <location evidence="2">Cell membrane</location>
        <topology evidence="2">Multi-pass membrane protein</topology>
    </subcellularLocation>
</comment>
<organism evidence="15 16">
    <name type="scientific">Halobacillus shinanisalinarum</name>
    <dbReference type="NCBI Taxonomy" id="2932258"/>
    <lineage>
        <taxon>Bacteria</taxon>
        <taxon>Bacillati</taxon>
        <taxon>Bacillota</taxon>
        <taxon>Bacilli</taxon>
        <taxon>Bacillales</taxon>
        <taxon>Bacillaceae</taxon>
        <taxon>Halobacillus</taxon>
    </lineage>
</organism>
<evidence type="ECO:0000313" key="16">
    <source>
        <dbReference type="Proteomes" id="UP000831880"/>
    </source>
</evidence>
<evidence type="ECO:0000313" key="15">
    <source>
        <dbReference type="EMBL" id="UOQ92902.1"/>
    </source>
</evidence>
<evidence type="ECO:0000256" key="3">
    <source>
        <dbReference type="ARBA" id="ARBA00012438"/>
    </source>
</evidence>
<keyword evidence="10 13" id="KW-1133">Transmembrane helix</keyword>
<evidence type="ECO:0000259" key="14">
    <source>
        <dbReference type="PROSITE" id="PS50109"/>
    </source>
</evidence>
<dbReference type="InterPro" id="IPR050351">
    <property type="entry name" value="BphY/WalK/GraS-like"/>
</dbReference>
<feature type="transmembrane region" description="Helical" evidence="13">
    <location>
        <begin position="36"/>
        <end position="54"/>
    </location>
</feature>
<keyword evidence="8 15" id="KW-0418">Kinase</keyword>
<dbReference type="InterPro" id="IPR003594">
    <property type="entry name" value="HATPase_dom"/>
</dbReference>
<dbReference type="EC" id="2.7.13.3" evidence="3"/>
<dbReference type="InterPro" id="IPR005467">
    <property type="entry name" value="His_kinase_dom"/>
</dbReference>
<accession>A0ABY4H1P8</accession>
<keyword evidence="7" id="KW-0547">Nucleotide-binding</keyword>
<gene>
    <name evidence="15" type="ORF">MUO14_21260</name>
</gene>
<feature type="transmembrane region" description="Helical" evidence="13">
    <location>
        <begin position="12"/>
        <end position="30"/>
    </location>
</feature>
<keyword evidence="12 13" id="KW-0472">Membrane</keyword>
<keyword evidence="6 13" id="KW-0812">Transmembrane</keyword>
<proteinExistence type="predicted"/>
<keyword evidence="11" id="KW-0902">Two-component regulatory system</keyword>
<name>A0ABY4H1P8_9BACI</name>
<evidence type="ECO:0000256" key="13">
    <source>
        <dbReference type="SAM" id="Phobius"/>
    </source>
</evidence>
<dbReference type="EMBL" id="CP095074">
    <property type="protein sequence ID" value="UOQ92902.1"/>
    <property type="molecule type" value="Genomic_DNA"/>
</dbReference>
<reference evidence="15 16" key="1">
    <citation type="submission" date="2022-04" db="EMBL/GenBank/DDBJ databases">
        <title>Halobacillus sp. isolated from saltern.</title>
        <authorList>
            <person name="Won M."/>
            <person name="Lee C.-M."/>
            <person name="Woen H.-Y."/>
            <person name="Kwon S.-W."/>
        </authorList>
    </citation>
    <scope>NUCLEOTIDE SEQUENCE [LARGE SCALE GENOMIC DNA]</scope>
    <source>
        <strain evidence="15 16">SSTM10-2</strain>
    </source>
</reference>
<evidence type="ECO:0000256" key="1">
    <source>
        <dbReference type="ARBA" id="ARBA00000085"/>
    </source>
</evidence>
<dbReference type="PANTHER" id="PTHR45453:SF2">
    <property type="entry name" value="HISTIDINE KINASE"/>
    <property type="match status" value="1"/>
</dbReference>
<keyword evidence="9" id="KW-0067">ATP-binding</keyword>
<protein>
    <recommendedName>
        <fullName evidence="3">histidine kinase</fullName>
        <ecNumber evidence="3">2.7.13.3</ecNumber>
    </recommendedName>
</protein>